<keyword evidence="1" id="KW-0342">GTP-binding</keyword>
<organism evidence="4 5">
    <name type="scientific">Rasamsonia emersonii (strain ATCC 16479 / CBS 393.64 / IMI 116815)</name>
    <dbReference type="NCBI Taxonomy" id="1408163"/>
    <lineage>
        <taxon>Eukaryota</taxon>
        <taxon>Fungi</taxon>
        <taxon>Dikarya</taxon>
        <taxon>Ascomycota</taxon>
        <taxon>Pezizomycotina</taxon>
        <taxon>Eurotiomycetes</taxon>
        <taxon>Eurotiomycetidae</taxon>
        <taxon>Eurotiales</taxon>
        <taxon>Trichocomaceae</taxon>
        <taxon>Rasamsonia</taxon>
    </lineage>
</organism>
<dbReference type="Proteomes" id="UP000053958">
    <property type="component" value="Unassembled WGS sequence"/>
</dbReference>
<keyword evidence="1" id="KW-0547">Nucleotide-binding</keyword>
<sequence length="556" mass="61963">MASATSRPRTPGKSPPPEALPAITENGTSSHLHVDSKRSSLGFLRRSKSTEPLGDRKSSGRISKKMLKEQAREEELRRQREAIPQHAPRLPDLAPTPQLKTFGGDDKHDDDKPSRTVPVPPVPAIDPYARTESMTHRGRYSYASSAVSSVNSPRRLRRRKDPTPYKIVSLLVVGTRNCGKTSFLDFLRKSLALPPNKHPIRSPDEIEEEVNSSPNSNFTSHYLETEIDGERVGLTLWDSEGLERNLVDLQLREITAFLESKFEETFTEEMKVVRSPGVRDTHIHCVFLILDPVRLDSNISAARKAAEKANGNIPGSPRIVGILDEDLDLQVLRIMQGKTTVVPVISKADTVTTAHMAYLKKAVWESLKQANIDPLEILTLEEQEEYSSSENGDRFDENEEDEAEGKSTAEKAETDDQTREADAQPAGDERPAPGSPSSRSQATRKSSNSGSTPDTPPIPLSILSPDPHSLESPDGPVGRQFPWGFADPYNPEHCDFVKLKDAVFREWRSDLREASREIWYERWRTSRLNRRTGGGAPKQSYQGRYGPPAKGGRATR</sequence>
<proteinExistence type="inferred from homology"/>
<feature type="compositionally biased region" description="Polar residues" evidence="2">
    <location>
        <begin position="435"/>
        <end position="451"/>
    </location>
</feature>
<feature type="domain" description="Septin-type G" evidence="3">
    <location>
        <begin position="164"/>
        <end position="530"/>
    </location>
</feature>
<feature type="region of interest" description="Disordered" evidence="2">
    <location>
        <begin position="381"/>
        <end position="483"/>
    </location>
</feature>
<keyword evidence="4" id="KW-0132">Cell division</keyword>
<dbReference type="Gene3D" id="3.40.50.300">
    <property type="entry name" value="P-loop containing nucleotide triphosphate hydrolases"/>
    <property type="match status" value="1"/>
</dbReference>
<dbReference type="InterPro" id="IPR027417">
    <property type="entry name" value="P-loop_NTPase"/>
</dbReference>
<protein>
    <submittedName>
        <fullName evidence="4">Cell division protein Sep4a</fullName>
    </submittedName>
</protein>
<dbReference type="GO" id="GO:0051301">
    <property type="term" value="P:cell division"/>
    <property type="evidence" value="ECO:0007669"/>
    <property type="project" value="UniProtKB-KW"/>
</dbReference>
<feature type="region of interest" description="Disordered" evidence="2">
    <location>
        <begin position="528"/>
        <end position="556"/>
    </location>
</feature>
<feature type="compositionally biased region" description="Low complexity" evidence="2">
    <location>
        <begin position="140"/>
        <end position="150"/>
    </location>
</feature>
<evidence type="ECO:0000256" key="1">
    <source>
        <dbReference type="RuleBase" id="RU004560"/>
    </source>
</evidence>
<feature type="compositionally biased region" description="Basic and acidic residues" evidence="2">
    <location>
        <begin position="404"/>
        <end position="431"/>
    </location>
</feature>
<dbReference type="SUPFAM" id="SSF52540">
    <property type="entry name" value="P-loop containing nucleoside triphosphate hydrolases"/>
    <property type="match status" value="1"/>
</dbReference>
<dbReference type="RefSeq" id="XP_013326331.1">
    <property type="nucleotide sequence ID" value="XM_013470877.1"/>
</dbReference>
<dbReference type="PROSITE" id="PS51719">
    <property type="entry name" value="G_SEPTIN"/>
    <property type="match status" value="1"/>
</dbReference>
<name>A0A0F4YNB0_RASE3</name>
<accession>A0A0F4YNB0</accession>
<dbReference type="EMBL" id="LASV01000325">
    <property type="protein sequence ID" value="KKA19719.1"/>
    <property type="molecule type" value="Genomic_DNA"/>
</dbReference>
<gene>
    <name evidence="4" type="ORF">T310_6290</name>
</gene>
<comment type="caution">
    <text evidence="4">The sequence shown here is derived from an EMBL/GenBank/DDBJ whole genome shotgun (WGS) entry which is preliminary data.</text>
</comment>
<dbReference type="Pfam" id="PF00735">
    <property type="entry name" value="Septin"/>
    <property type="match status" value="3"/>
</dbReference>
<dbReference type="STRING" id="1408163.A0A0F4YNB0"/>
<feature type="region of interest" description="Disordered" evidence="2">
    <location>
        <begin position="1"/>
        <end position="161"/>
    </location>
</feature>
<dbReference type="GO" id="GO:0005525">
    <property type="term" value="F:GTP binding"/>
    <property type="evidence" value="ECO:0007669"/>
    <property type="project" value="UniProtKB-KW"/>
</dbReference>
<comment type="similarity">
    <text evidence="1">Belongs to the TRAFAC class TrmE-Era-EngA-EngB-Septin-like GTPase superfamily. Septin GTPase family.</text>
</comment>
<dbReference type="GeneID" id="25318595"/>
<dbReference type="FunFam" id="3.40.50.300:FF:001827">
    <property type="entry name" value="Septin"/>
    <property type="match status" value="1"/>
</dbReference>
<dbReference type="InterPro" id="IPR030379">
    <property type="entry name" value="G_SEPTIN_dom"/>
</dbReference>
<keyword evidence="4" id="KW-0131">Cell cycle</keyword>
<dbReference type="PANTHER" id="PTHR18884">
    <property type="entry name" value="SEPTIN"/>
    <property type="match status" value="1"/>
</dbReference>
<evidence type="ECO:0000313" key="4">
    <source>
        <dbReference type="EMBL" id="KKA19719.1"/>
    </source>
</evidence>
<dbReference type="AlphaFoldDB" id="A0A0F4YNB0"/>
<dbReference type="OrthoDB" id="5337438at2759"/>
<keyword evidence="5" id="KW-1185">Reference proteome</keyword>
<feature type="region of interest" description="Disordered" evidence="2">
    <location>
        <begin position="198"/>
        <end position="217"/>
    </location>
</feature>
<evidence type="ECO:0000313" key="5">
    <source>
        <dbReference type="Proteomes" id="UP000053958"/>
    </source>
</evidence>
<evidence type="ECO:0000259" key="3">
    <source>
        <dbReference type="PROSITE" id="PS51719"/>
    </source>
</evidence>
<feature type="compositionally biased region" description="Basic and acidic residues" evidence="2">
    <location>
        <begin position="66"/>
        <end position="83"/>
    </location>
</feature>
<feature type="compositionally biased region" description="Basic and acidic residues" evidence="2">
    <location>
        <begin position="103"/>
        <end position="114"/>
    </location>
</feature>
<reference evidence="4 5" key="1">
    <citation type="submission" date="2015-04" db="EMBL/GenBank/DDBJ databases">
        <authorList>
            <person name="Heijne W.H."/>
            <person name="Fedorova N.D."/>
            <person name="Nierman W.C."/>
            <person name="Vollebregt A.W."/>
            <person name="Zhao Z."/>
            <person name="Wu L."/>
            <person name="Kumar M."/>
            <person name="Stam H."/>
            <person name="van den Berg M.A."/>
            <person name="Pel H.J."/>
        </authorList>
    </citation>
    <scope>NUCLEOTIDE SEQUENCE [LARGE SCALE GENOMIC DNA]</scope>
    <source>
        <strain evidence="4 5">CBS 393.64</strain>
    </source>
</reference>
<evidence type="ECO:0000256" key="2">
    <source>
        <dbReference type="SAM" id="MobiDB-lite"/>
    </source>
</evidence>